<gene>
    <name evidence="1" type="ORF">K1T71_009226</name>
</gene>
<name>A0ACC1CUG6_9NEOP</name>
<evidence type="ECO:0000313" key="2">
    <source>
        <dbReference type="Proteomes" id="UP000824533"/>
    </source>
</evidence>
<reference evidence="1 2" key="1">
    <citation type="journal article" date="2021" name="Front. Genet.">
        <title>Chromosome-Level Genome Assembly Reveals Significant Gene Expansion in the Toll and IMD Signaling Pathways of Dendrolimus kikuchii.</title>
        <authorList>
            <person name="Zhou J."/>
            <person name="Wu P."/>
            <person name="Xiong Z."/>
            <person name="Liu N."/>
            <person name="Zhao N."/>
            <person name="Ji M."/>
            <person name="Qiu Y."/>
            <person name="Yang B."/>
        </authorList>
    </citation>
    <scope>NUCLEOTIDE SEQUENCE [LARGE SCALE GENOMIC DNA]</scope>
    <source>
        <strain evidence="1">Ann1</strain>
    </source>
</reference>
<protein>
    <submittedName>
        <fullName evidence="1">Uncharacterized protein</fullName>
    </submittedName>
</protein>
<dbReference type="Proteomes" id="UP000824533">
    <property type="component" value="Linkage Group LG16"/>
</dbReference>
<sequence>MGHKSELFCSRGKMLLTLYTAVLFWRIDCVVESTKVVKSSIRHQTTSPLSRVGPTASIRDAEPDFIGPIENVTVALGKAAVLTCSVSDLGDYKVAWIRADDQTILTLHTRLVTHSPRYAVTNDSPMSWQLHIRPLKVEDRGCYMCQINTSTMKKQIGCVDVLVPPNIVDEGTSGDLVAREGHDVSLSCKAEGRPLPRILWRREDGTNIQLRNEDGELRKVDMYMGPTLNLTNVERRQMGAYLCIASNDVPPSVSKRIMLSVNFAPSIMVTTKVIGVPTGSQTRLECFVEAYPQAINYWLKSGEEMILSGGKHEISEERINAYKLRTILLVSDFTVEDTGTYSCVSTNTMGKAEGTLRLYEIKITTTTTTTTTTTSTTTTTTTTSTTPSPTTTEPPPRFVVPLQPAEQKFYTPDVTTYDTMQNVIEQSVLDNNWLPTAESTGSTGHQALPFPTLAAISMLPYLKNIINYSCLAFQRVFRTNFTKLYDFGAR</sequence>
<proteinExistence type="predicted"/>
<keyword evidence="2" id="KW-1185">Reference proteome</keyword>
<comment type="caution">
    <text evidence="1">The sequence shown here is derived from an EMBL/GenBank/DDBJ whole genome shotgun (WGS) entry which is preliminary data.</text>
</comment>
<accession>A0ACC1CUG6</accession>
<evidence type="ECO:0000313" key="1">
    <source>
        <dbReference type="EMBL" id="KAJ0175085.1"/>
    </source>
</evidence>
<organism evidence="1 2">
    <name type="scientific">Dendrolimus kikuchii</name>
    <dbReference type="NCBI Taxonomy" id="765133"/>
    <lineage>
        <taxon>Eukaryota</taxon>
        <taxon>Metazoa</taxon>
        <taxon>Ecdysozoa</taxon>
        <taxon>Arthropoda</taxon>
        <taxon>Hexapoda</taxon>
        <taxon>Insecta</taxon>
        <taxon>Pterygota</taxon>
        <taxon>Neoptera</taxon>
        <taxon>Endopterygota</taxon>
        <taxon>Lepidoptera</taxon>
        <taxon>Glossata</taxon>
        <taxon>Ditrysia</taxon>
        <taxon>Bombycoidea</taxon>
        <taxon>Lasiocampidae</taxon>
        <taxon>Dendrolimus</taxon>
    </lineage>
</organism>
<dbReference type="EMBL" id="CM034402">
    <property type="protein sequence ID" value="KAJ0175085.1"/>
    <property type="molecule type" value="Genomic_DNA"/>
</dbReference>